<dbReference type="SMART" id="SM00226">
    <property type="entry name" value="LMWPc"/>
    <property type="match status" value="1"/>
</dbReference>
<accession>A0ABT1C1J4</accession>
<evidence type="ECO:0000256" key="1">
    <source>
        <dbReference type="ARBA" id="ARBA00022849"/>
    </source>
</evidence>
<dbReference type="Pfam" id="PF01451">
    <property type="entry name" value="LMWPc"/>
    <property type="match status" value="1"/>
</dbReference>
<dbReference type="InterPro" id="IPR036196">
    <property type="entry name" value="Ptyr_pPase_sf"/>
</dbReference>
<dbReference type="PANTHER" id="PTHR43428">
    <property type="entry name" value="ARSENATE REDUCTASE"/>
    <property type="match status" value="1"/>
</dbReference>
<dbReference type="Proteomes" id="UP001205906">
    <property type="component" value="Unassembled WGS sequence"/>
</dbReference>
<feature type="domain" description="Phosphotyrosine protein phosphatase I" evidence="2">
    <location>
        <begin position="1"/>
        <end position="132"/>
    </location>
</feature>
<dbReference type="Gene3D" id="3.40.50.2300">
    <property type="match status" value="1"/>
</dbReference>
<evidence type="ECO:0000313" key="4">
    <source>
        <dbReference type="Proteomes" id="UP001205906"/>
    </source>
</evidence>
<dbReference type="RefSeq" id="WP_252815805.1">
    <property type="nucleotide sequence ID" value="NZ_JAMXQS010000001.1"/>
</dbReference>
<dbReference type="InterPro" id="IPR023485">
    <property type="entry name" value="Ptyr_pPase"/>
</dbReference>
<dbReference type="SUPFAM" id="SSF52788">
    <property type="entry name" value="Phosphotyrosine protein phosphatases I"/>
    <property type="match status" value="1"/>
</dbReference>
<gene>
    <name evidence="3" type="ORF">NGM99_01010</name>
</gene>
<keyword evidence="1" id="KW-0059">Arsenical resistance</keyword>
<evidence type="ECO:0000313" key="3">
    <source>
        <dbReference type="EMBL" id="MCO6048368.1"/>
    </source>
</evidence>
<protein>
    <submittedName>
        <fullName evidence="3">Low molecular weight phosphatase family protein</fullName>
    </submittedName>
</protein>
<dbReference type="EMBL" id="JAMXQS010000001">
    <property type="protein sequence ID" value="MCO6048368.1"/>
    <property type="molecule type" value="Genomic_DNA"/>
</dbReference>
<proteinExistence type="predicted"/>
<sequence>MCRMNSVRSPTAEALARSMLPSDVFVASAGVRRGEHDPFVDATLAEVGLALPDHQPHSLGELEDSYFDLIVTLAPEAHHAALELTRSMAVQVEYWPTTDPTVIQGTREQILEAYRDMRERLASNIRERLVKQARDLT</sequence>
<reference evidence="3 4" key="1">
    <citation type="submission" date="2022-06" db="EMBL/GenBank/DDBJ databases">
        <title>Mesorhizobium sp. strain RP14 Genome sequencing and assembly.</title>
        <authorList>
            <person name="Kim I."/>
        </authorList>
    </citation>
    <scope>NUCLEOTIDE SEQUENCE [LARGE SCALE GENOMIC DNA]</scope>
    <source>
        <strain evidence="4">RP14(2022)</strain>
    </source>
</reference>
<keyword evidence="4" id="KW-1185">Reference proteome</keyword>
<comment type="caution">
    <text evidence="3">The sequence shown here is derived from an EMBL/GenBank/DDBJ whole genome shotgun (WGS) entry which is preliminary data.</text>
</comment>
<organism evidence="3 4">
    <name type="scientific">Mesorhizobium liriopis</name>
    <dbReference type="NCBI Taxonomy" id="2953882"/>
    <lineage>
        <taxon>Bacteria</taxon>
        <taxon>Pseudomonadati</taxon>
        <taxon>Pseudomonadota</taxon>
        <taxon>Alphaproteobacteria</taxon>
        <taxon>Hyphomicrobiales</taxon>
        <taxon>Phyllobacteriaceae</taxon>
        <taxon>Mesorhizobium</taxon>
    </lineage>
</organism>
<dbReference type="PANTHER" id="PTHR43428:SF1">
    <property type="entry name" value="ARSENATE REDUCTASE"/>
    <property type="match status" value="1"/>
</dbReference>
<evidence type="ECO:0000259" key="2">
    <source>
        <dbReference type="SMART" id="SM00226"/>
    </source>
</evidence>
<name>A0ABT1C1J4_9HYPH</name>